<evidence type="ECO:0000313" key="3">
    <source>
        <dbReference type="Proteomes" id="UP000596977"/>
    </source>
</evidence>
<comment type="caution">
    <text evidence="2">The sequence shown here is derived from an EMBL/GenBank/DDBJ whole genome shotgun (WGS) entry which is preliminary data.</text>
</comment>
<sequence length="399" mass="44565">MAFQAISREIDYPATQYPQEMSLDIEVYESLDAARADWQELECRAIYTPYQRFDWISAYLQAGFLANGCLRIIVFRDHGKPVALLPLSIVRQQGVMQGRIIGMPISNADSLIFDPAYVNDITPNLLRKAFSGLRAAGQPLDLVSFHSLLKDWRGVANPLLGFSHAPAPNNFYFETFPQGDAPFIEQSFPHKRRTNIRRSTRRLTEAFGPLSVRLASSEEEVDRFHAAFLEQRGARFAKMGVENVFARPQFQTLFLSLAKQGLGATHPMLHYHALFAGEDILATSLGVYAKGHYSQYINSTTVGEASKYSLMGVLLSMLVDELRADGIAVFDMGLGDFDYKTDWTQPAVVYDSLIPVSPLGSLAVPVLSGARKLKRTIKQTPALWKIARAVQALKTRLRS</sequence>
<protein>
    <recommendedName>
        <fullName evidence="1">BioF2-like acetyltransferase domain-containing protein</fullName>
    </recommendedName>
</protein>
<evidence type="ECO:0000313" key="2">
    <source>
        <dbReference type="EMBL" id="GGA56966.1"/>
    </source>
</evidence>
<dbReference type="Proteomes" id="UP000596977">
    <property type="component" value="Unassembled WGS sequence"/>
</dbReference>
<name>A0A916RGN4_9HYPH</name>
<dbReference type="Gene3D" id="3.40.630.30">
    <property type="match status" value="1"/>
</dbReference>
<dbReference type="EMBL" id="BMKB01000004">
    <property type="protein sequence ID" value="GGA56966.1"/>
    <property type="molecule type" value="Genomic_DNA"/>
</dbReference>
<dbReference type="OrthoDB" id="8193702at2"/>
<feature type="domain" description="BioF2-like acetyltransferase" evidence="1">
    <location>
        <begin position="191"/>
        <end position="340"/>
    </location>
</feature>
<dbReference type="SUPFAM" id="SSF55729">
    <property type="entry name" value="Acyl-CoA N-acyltransferases (Nat)"/>
    <property type="match status" value="1"/>
</dbReference>
<reference evidence="2 3" key="1">
    <citation type="journal article" date="2014" name="Int. J. Syst. Evol. Microbiol.">
        <title>Complete genome sequence of Corynebacterium casei LMG S-19264T (=DSM 44701T), isolated from a smear-ripened cheese.</title>
        <authorList>
            <consortium name="US DOE Joint Genome Institute (JGI-PGF)"/>
            <person name="Walter F."/>
            <person name="Albersmeier A."/>
            <person name="Kalinowski J."/>
            <person name="Ruckert C."/>
        </authorList>
    </citation>
    <scope>NUCLEOTIDE SEQUENCE [LARGE SCALE GENOMIC DNA]</scope>
    <source>
        <strain evidence="2 3">CGMCC 1.15896</strain>
    </source>
</reference>
<dbReference type="Pfam" id="PF13480">
    <property type="entry name" value="Acetyltransf_6"/>
    <property type="match status" value="1"/>
</dbReference>
<dbReference type="InterPro" id="IPR016181">
    <property type="entry name" value="Acyl_CoA_acyltransferase"/>
</dbReference>
<organism evidence="2 3">
    <name type="scientific">Pelagibacterium lentulum</name>
    <dbReference type="NCBI Taxonomy" id="2029865"/>
    <lineage>
        <taxon>Bacteria</taxon>
        <taxon>Pseudomonadati</taxon>
        <taxon>Pseudomonadota</taxon>
        <taxon>Alphaproteobacteria</taxon>
        <taxon>Hyphomicrobiales</taxon>
        <taxon>Devosiaceae</taxon>
        <taxon>Pelagibacterium</taxon>
    </lineage>
</organism>
<evidence type="ECO:0000259" key="1">
    <source>
        <dbReference type="Pfam" id="PF13480"/>
    </source>
</evidence>
<proteinExistence type="predicted"/>
<dbReference type="RefSeq" id="WP_127074103.1">
    <property type="nucleotide sequence ID" value="NZ_BMKB01000004.1"/>
</dbReference>
<gene>
    <name evidence="2" type="ORF">GCM10011499_28980</name>
</gene>
<dbReference type="AlphaFoldDB" id="A0A916RGN4"/>
<accession>A0A916RGN4</accession>
<dbReference type="InterPro" id="IPR038740">
    <property type="entry name" value="BioF2-like_GNAT_dom"/>
</dbReference>
<keyword evidence="3" id="KW-1185">Reference proteome</keyword>